<proteinExistence type="predicted"/>
<feature type="non-terminal residue" evidence="2">
    <location>
        <position position="1"/>
    </location>
</feature>
<dbReference type="EMBL" id="CAJVPY010038384">
    <property type="protein sequence ID" value="CAG8803893.1"/>
    <property type="molecule type" value="Genomic_DNA"/>
</dbReference>
<keyword evidence="3" id="KW-1185">Reference proteome</keyword>
<sequence length="43" mass="4851">VLTNTFNYTASNATSNVQQEIVKSSLLFGCFMMLGRFGFFTYT</sequence>
<evidence type="ECO:0000313" key="3">
    <source>
        <dbReference type="Proteomes" id="UP000789405"/>
    </source>
</evidence>
<gene>
    <name evidence="2" type="ORF">DERYTH_LOCUS23987</name>
</gene>
<keyword evidence="1" id="KW-1133">Transmembrane helix</keyword>
<keyword evidence="1" id="KW-0472">Membrane</keyword>
<evidence type="ECO:0000256" key="1">
    <source>
        <dbReference type="SAM" id="Phobius"/>
    </source>
</evidence>
<name>A0A9N9K2J1_9GLOM</name>
<feature type="transmembrane region" description="Helical" evidence="1">
    <location>
        <begin position="21"/>
        <end position="42"/>
    </location>
</feature>
<feature type="non-terminal residue" evidence="2">
    <location>
        <position position="43"/>
    </location>
</feature>
<dbReference type="Proteomes" id="UP000789405">
    <property type="component" value="Unassembled WGS sequence"/>
</dbReference>
<organism evidence="2 3">
    <name type="scientific">Dentiscutata erythropus</name>
    <dbReference type="NCBI Taxonomy" id="1348616"/>
    <lineage>
        <taxon>Eukaryota</taxon>
        <taxon>Fungi</taxon>
        <taxon>Fungi incertae sedis</taxon>
        <taxon>Mucoromycota</taxon>
        <taxon>Glomeromycotina</taxon>
        <taxon>Glomeromycetes</taxon>
        <taxon>Diversisporales</taxon>
        <taxon>Gigasporaceae</taxon>
        <taxon>Dentiscutata</taxon>
    </lineage>
</organism>
<dbReference type="AlphaFoldDB" id="A0A9N9K2J1"/>
<comment type="caution">
    <text evidence="2">The sequence shown here is derived from an EMBL/GenBank/DDBJ whole genome shotgun (WGS) entry which is preliminary data.</text>
</comment>
<reference evidence="2" key="1">
    <citation type="submission" date="2021-06" db="EMBL/GenBank/DDBJ databases">
        <authorList>
            <person name="Kallberg Y."/>
            <person name="Tangrot J."/>
            <person name="Rosling A."/>
        </authorList>
    </citation>
    <scope>NUCLEOTIDE SEQUENCE</scope>
    <source>
        <strain evidence="2">MA453B</strain>
    </source>
</reference>
<accession>A0A9N9K2J1</accession>
<evidence type="ECO:0000313" key="2">
    <source>
        <dbReference type="EMBL" id="CAG8803893.1"/>
    </source>
</evidence>
<keyword evidence="1" id="KW-0812">Transmembrane</keyword>
<protein>
    <submittedName>
        <fullName evidence="2">21492_t:CDS:1</fullName>
    </submittedName>
</protein>